<name>A0A2B4SLH9_STYPI</name>
<dbReference type="Proteomes" id="UP000225706">
    <property type="component" value="Unassembled WGS sequence"/>
</dbReference>
<dbReference type="Gene3D" id="1.10.357.40">
    <property type="entry name" value="YbiA-like"/>
    <property type="match status" value="1"/>
</dbReference>
<proteinExistence type="predicted"/>
<evidence type="ECO:0000256" key="1">
    <source>
        <dbReference type="SAM" id="MobiDB-lite"/>
    </source>
</evidence>
<comment type="caution">
    <text evidence="3">The sequence shown here is derived from an EMBL/GenBank/DDBJ whole genome shotgun (WGS) entry which is preliminary data.</text>
</comment>
<dbReference type="EMBL" id="LSMT01000034">
    <property type="protein sequence ID" value="PFX31544.1"/>
    <property type="molecule type" value="Genomic_DNA"/>
</dbReference>
<dbReference type="InterPro" id="IPR037238">
    <property type="entry name" value="YbiA-like_sf"/>
</dbReference>
<dbReference type="AlphaFoldDB" id="A0A2B4SLH9"/>
<feature type="region of interest" description="Disordered" evidence="1">
    <location>
        <begin position="223"/>
        <end position="259"/>
    </location>
</feature>
<feature type="compositionally biased region" description="Pro residues" evidence="1">
    <location>
        <begin position="240"/>
        <end position="250"/>
    </location>
</feature>
<gene>
    <name evidence="3" type="primary">ybiA</name>
    <name evidence="3" type="ORF">AWC38_SpisGene3674</name>
</gene>
<evidence type="ECO:0000313" key="4">
    <source>
        <dbReference type="Proteomes" id="UP000225706"/>
    </source>
</evidence>
<sequence length="259" mass="29504">MLRGCSSSEIPSNDLVIHIDRLPQFLVVAFSSYLKKRESSAEQDMEPILFFSSSRFPYCQFSNFYEVNIEMAEGVFPSVEHYFQGMKFIPEDRVRFMKDGEFDKKKETKASNTREEIAKGRLAKSAGSKLGSAKYSLTLAPDGLDQEVAKERMKRALQRKFEQEPFRSLLLETKGAQLIHIPRRGRTDFWTGKRDKGTGEIVGENTMGKILMEIRGFIQKETLAGENRVSSKKRPHTDECPPPNKRPPPKAITSNKDTS</sequence>
<protein>
    <submittedName>
        <fullName evidence="3">Swarming motility protein YbiA</fullName>
    </submittedName>
</protein>
<dbReference type="InterPro" id="IPR012816">
    <property type="entry name" value="NADAR"/>
</dbReference>
<keyword evidence="4" id="KW-1185">Reference proteome</keyword>
<reference evidence="4" key="1">
    <citation type="journal article" date="2017" name="bioRxiv">
        <title>Comparative analysis of the genomes of Stylophora pistillata and Acropora digitifera provides evidence for extensive differences between species of corals.</title>
        <authorList>
            <person name="Voolstra C.R."/>
            <person name="Li Y."/>
            <person name="Liew Y.J."/>
            <person name="Baumgarten S."/>
            <person name="Zoccola D."/>
            <person name="Flot J.-F."/>
            <person name="Tambutte S."/>
            <person name="Allemand D."/>
            <person name="Aranda M."/>
        </authorList>
    </citation>
    <scope>NUCLEOTIDE SEQUENCE [LARGE SCALE GENOMIC DNA]</scope>
</reference>
<evidence type="ECO:0000313" key="3">
    <source>
        <dbReference type="EMBL" id="PFX31544.1"/>
    </source>
</evidence>
<dbReference type="SUPFAM" id="SSF143990">
    <property type="entry name" value="YbiA-like"/>
    <property type="match status" value="1"/>
</dbReference>
<dbReference type="Pfam" id="PF08719">
    <property type="entry name" value="NADAR"/>
    <property type="match status" value="1"/>
</dbReference>
<feature type="domain" description="NADAR" evidence="2">
    <location>
        <begin position="50"/>
        <end position="216"/>
    </location>
</feature>
<dbReference type="CDD" id="cd15457">
    <property type="entry name" value="NADAR"/>
    <property type="match status" value="1"/>
</dbReference>
<organism evidence="3 4">
    <name type="scientific">Stylophora pistillata</name>
    <name type="common">Smooth cauliflower coral</name>
    <dbReference type="NCBI Taxonomy" id="50429"/>
    <lineage>
        <taxon>Eukaryota</taxon>
        <taxon>Metazoa</taxon>
        <taxon>Cnidaria</taxon>
        <taxon>Anthozoa</taxon>
        <taxon>Hexacorallia</taxon>
        <taxon>Scleractinia</taxon>
        <taxon>Astrocoeniina</taxon>
        <taxon>Pocilloporidae</taxon>
        <taxon>Stylophora</taxon>
    </lineage>
</organism>
<accession>A0A2B4SLH9</accession>
<dbReference type="OrthoDB" id="206452at2759"/>
<evidence type="ECO:0000259" key="2">
    <source>
        <dbReference type="Pfam" id="PF08719"/>
    </source>
</evidence>